<reference evidence="2" key="1">
    <citation type="submission" date="2022-08" db="EMBL/GenBank/DDBJ databases">
        <title>Microvirga terrae sp. nov., isolated from soil.</title>
        <authorList>
            <person name="Kim K.H."/>
            <person name="Seo Y.L."/>
            <person name="Kim J.M."/>
            <person name="Lee J.K."/>
            <person name="Han D.M."/>
            <person name="Jeon C.O."/>
        </authorList>
    </citation>
    <scope>NUCLEOTIDE SEQUENCE</scope>
    <source>
        <strain evidence="2">R24</strain>
    </source>
</reference>
<keyword evidence="3" id="KW-1185">Reference proteome</keyword>
<dbReference type="Pfam" id="PF21834">
    <property type="entry name" value="DUF6894"/>
    <property type="match status" value="1"/>
</dbReference>
<dbReference type="Proteomes" id="UP001017257">
    <property type="component" value="Chromosome"/>
</dbReference>
<organism evidence="2 3">
    <name type="scientific">Microvirga terrae</name>
    <dbReference type="NCBI Taxonomy" id="2740529"/>
    <lineage>
        <taxon>Bacteria</taxon>
        <taxon>Pseudomonadati</taxon>
        <taxon>Pseudomonadota</taxon>
        <taxon>Alphaproteobacteria</taxon>
        <taxon>Hyphomicrobiales</taxon>
        <taxon>Methylobacteriaceae</taxon>
        <taxon>Microvirga</taxon>
    </lineage>
</organism>
<evidence type="ECO:0000259" key="1">
    <source>
        <dbReference type="Pfam" id="PF21834"/>
    </source>
</evidence>
<name>A0ABY5RLJ4_9HYPH</name>
<protein>
    <recommendedName>
        <fullName evidence="1">DUF6894 domain-containing protein</fullName>
    </recommendedName>
</protein>
<dbReference type="RefSeq" id="WP_173945333.1">
    <property type="nucleotide sequence ID" value="NZ_CP102845.1"/>
</dbReference>
<feature type="domain" description="DUF6894" evidence="1">
    <location>
        <begin position="3"/>
        <end position="68"/>
    </location>
</feature>
<accession>A0ABY5RLJ4</accession>
<evidence type="ECO:0000313" key="2">
    <source>
        <dbReference type="EMBL" id="UVF18075.1"/>
    </source>
</evidence>
<proteinExistence type="predicted"/>
<evidence type="ECO:0000313" key="3">
    <source>
        <dbReference type="Proteomes" id="UP001017257"/>
    </source>
</evidence>
<dbReference type="EMBL" id="CP102845">
    <property type="protein sequence ID" value="UVF18075.1"/>
    <property type="molecule type" value="Genomic_DNA"/>
</dbReference>
<sequence>MPRYFFDTYDGDQFVPDSNGLELPDLAAAKREAQRALADIARDALPDDDQRTYFISVKNEAGQMVLRAGLTLFVETIVGTSAA</sequence>
<gene>
    <name evidence="2" type="ORF">HPT29_016325</name>
</gene>
<dbReference type="InterPro" id="IPR054189">
    <property type="entry name" value="DUF6894"/>
</dbReference>